<accession>A0ABS0XLI6</accession>
<gene>
    <name evidence="1" type="ORF">JAO74_03710</name>
</gene>
<dbReference type="Proteomes" id="UP000640426">
    <property type="component" value="Unassembled WGS sequence"/>
</dbReference>
<evidence type="ECO:0000313" key="2">
    <source>
        <dbReference type="Proteomes" id="UP000640426"/>
    </source>
</evidence>
<reference evidence="2" key="1">
    <citation type="submission" date="2020-12" db="EMBL/GenBank/DDBJ databases">
        <title>Hymenobacter sp.</title>
        <authorList>
            <person name="Kim M.K."/>
        </authorList>
    </citation>
    <scope>NUCLEOTIDE SEQUENCE [LARGE SCALE GENOMIC DNA]</scope>
    <source>
        <strain evidence="2">BT553</strain>
    </source>
</reference>
<dbReference type="RefSeq" id="WP_199035295.1">
    <property type="nucleotide sequence ID" value="NZ_JAELXS010000002.1"/>
</dbReference>
<sequence length="81" mass="9138">MTQEATYTMEHHMRVYDDKHGWYVTIRPDRDGAGAYEIAWNDGDDQVKDGRTVVMPWAMARLMASAILNTSPPLPDTGLQA</sequence>
<evidence type="ECO:0000313" key="1">
    <source>
        <dbReference type="EMBL" id="MBJ6120896.1"/>
    </source>
</evidence>
<keyword evidence="2" id="KW-1185">Reference proteome</keyword>
<comment type="caution">
    <text evidence="1">The sequence shown here is derived from an EMBL/GenBank/DDBJ whole genome shotgun (WGS) entry which is preliminary data.</text>
</comment>
<proteinExistence type="predicted"/>
<organism evidence="1 2">
    <name type="scientific">Sphingomonas mollis</name>
    <dbReference type="NCBI Taxonomy" id="2795726"/>
    <lineage>
        <taxon>Bacteria</taxon>
        <taxon>Pseudomonadati</taxon>
        <taxon>Pseudomonadota</taxon>
        <taxon>Alphaproteobacteria</taxon>
        <taxon>Sphingomonadales</taxon>
        <taxon>Sphingomonadaceae</taxon>
        <taxon>Sphingomonas</taxon>
    </lineage>
</organism>
<name>A0ABS0XLI6_9SPHN</name>
<dbReference type="EMBL" id="JAELXS010000002">
    <property type="protein sequence ID" value="MBJ6120896.1"/>
    <property type="molecule type" value="Genomic_DNA"/>
</dbReference>
<protein>
    <submittedName>
        <fullName evidence="1">Uncharacterized protein</fullName>
    </submittedName>
</protein>